<evidence type="ECO:0000256" key="5">
    <source>
        <dbReference type="ARBA" id="ARBA00023136"/>
    </source>
</evidence>
<dbReference type="EMBL" id="AHBZ03000021">
    <property type="protein sequence ID" value="KAF7769982.1"/>
    <property type="molecule type" value="Genomic_DNA"/>
</dbReference>
<evidence type="ECO:0000256" key="4">
    <source>
        <dbReference type="ARBA" id="ARBA00022989"/>
    </source>
</evidence>
<evidence type="ECO:0000259" key="8">
    <source>
        <dbReference type="Pfam" id="PF02687"/>
    </source>
</evidence>
<evidence type="ECO:0000256" key="1">
    <source>
        <dbReference type="ARBA" id="ARBA00004651"/>
    </source>
</evidence>
<feature type="transmembrane region" description="Helical" evidence="7">
    <location>
        <begin position="360"/>
        <end position="381"/>
    </location>
</feature>
<dbReference type="GO" id="GO:0022857">
    <property type="term" value="F:transmembrane transporter activity"/>
    <property type="evidence" value="ECO:0007669"/>
    <property type="project" value="TreeGrafter"/>
</dbReference>
<comment type="caution">
    <text evidence="10">The sequence shown here is derived from an EMBL/GenBank/DDBJ whole genome shotgun (WGS) entry which is preliminary data.</text>
</comment>
<organism evidence="10 11">
    <name type="scientific">Pseudoalteromonas citrea</name>
    <dbReference type="NCBI Taxonomy" id="43655"/>
    <lineage>
        <taxon>Bacteria</taxon>
        <taxon>Pseudomonadati</taxon>
        <taxon>Pseudomonadota</taxon>
        <taxon>Gammaproteobacteria</taxon>
        <taxon>Alteromonadales</taxon>
        <taxon>Pseudoalteromonadaceae</taxon>
        <taxon>Pseudoalteromonas</taxon>
    </lineage>
</organism>
<dbReference type="InterPro" id="IPR050250">
    <property type="entry name" value="Macrolide_Exporter_MacB"/>
</dbReference>
<evidence type="ECO:0000259" key="9">
    <source>
        <dbReference type="Pfam" id="PF12704"/>
    </source>
</evidence>
<dbReference type="Pfam" id="PF12704">
    <property type="entry name" value="MacB_PCD"/>
    <property type="match status" value="1"/>
</dbReference>
<feature type="transmembrane region" description="Helical" evidence="7">
    <location>
        <begin position="275"/>
        <end position="299"/>
    </location>
</feature>
<protein>
    <recommendedName>
        <fullName evidence="12">Cell division protein FtsX</fullName>
    </recommendedName>
</protein>
<evidence type="ECO:0000256" key="3">
    <source>
        <dbReference type="ARBA" id="ARBA00022692"/>
    </source>
</evidence>
<dbReference type="InterPro" id="IPR003838">
    <property type="entry name" value="ABC3_permease_C"/>
</dbReference>
<evidence type="ECO:0008006" key="12">
    <source>
        <dbReference type="Google" id="ProtNLM"/>
    </source>
</evidence>
<name>A0AAD4AHT6_9GAMM</name>
<reference evidence="10" key="2">
    <citation type="submission" date="2015-03" db="EMBL/GenBank/DDBJ databases">
        <title>Genome sequence of Pseudoalteromonas citrea.</title>
        <authorList>
            <person name="Xie B.-B."/>
            <person name="Rong J.-C."/>
            <person name="Qin Q.-L."/>
            <person name="Zhang Y.-Z."/>
        </authorList>
    </citation>
    <scope>NUCLEOTIDE SEQUENCE</scope>
    <source>
        <strain evidence="10">DSM 8771</strain>
    </source>
</reference>
<keyword evidence="4 7" id="KW-1133">Transmembrane helix</keyword>
<dbReference type="Pfam" id="PF02687">
    <property type="entry name" value="FtsX"/>
    <property type="match status" value="1"/>
</dbReference>
<evidence type="ECO:0000256" key="2">
    <source>
        <dbReference type="ARBA" id="ARBA00022475"/>
    </source>
</evidence>
<comment type="subcellular location">
    <subcellularLocation>
        <location evidence="1">Cell membrane</location>
        <topology evidence="1">Multi-pass membrane protein</topology>
    </subcellularLocation>
</comment>
<keyword evidence="2" id="KW-1003">Cell membrane</keyword>
<comment type="similarity">
    <text evidence="6">Belongs to the ABC-4 integral membrane protein family.</text>
</comment>
<feature type="transmembrane region" description="Helical" evidence="7">
    <location>
        <begin position="332"/>
        <end position="354"/>
    </location>
</feature>
<dbReference type="RefSeq" id="WP_010364479.1">
    <property type="nucleotide sequence ID" value="NZ_AHBZ03000021.1"/>
</dbReference>
<gene>
    <name evidence="10" type="ORF">PCIT_a2914</name>
</gene>
<accession>A0AAD4AHT6</accession>
<evidence type="ECO:0000256" key="7">
    <source>
        <dbReference type="SAM" id="Phobius"/>
    </source>
</evidence>
<dbReference type="PANTHER" id="PTHR30572">
    <property type="entry name" value="MEMBRANE COMPONENT OF TRANSPORTER-RELATED"/>
    <property type="match status" value="1"/>
</dbReference>
<feature type="domain" description="ABC3 transporter permease C-terminal" evidence="8">
    <location>
        <begin position="282"/>
        <end position="394"/>
    </location>
</feature>
<proteinExistence type="inferred from homology"/>
<keyword evidence="3 7" id="KW-0812">Transmembrane</keyword>
<dbReference type="AlphaFoldDB" id="A0AAD4AHT6"/>
<evidence type="ECO:0000313" key="10">
    <source>
        <dbReference type="EMBL" id="KAF7769982.1"/>
    </source>
</evidence>
<feature type="transmembrane region" description="Helical" evidence="7">
    <location>
        <begin position="20"/>
        <end position="40"/>
    </location>
</feature>
<dbReference type="Proteomes" id="UP000016487">
    <property type="component" value="Unassembled WGS sequence"/>
</dbReference>
<reference evidence="10" key="1">
    <citation type="journal article" date="2012" name="J. Bacteriol.">
        <title>Genome sequences of type strains of seven species of the marine bacterium Pseudoalteromonas.</title>
        <authorList>
            <person name="Xie B.B."/>
            <person name="Shu Y.L."/>
            <person name="Qin Q.L."/>
            <person name="Rong J.C."/>
            <person name="Zhang X.Y."/>
            <person name="Chen X.L."/>
            <person name="Shi M."/>
            <person name="He H.L."/>
            <person name="Zhou B.C."/>
            <person name="Zhang Y.Z."/>
        </authorList>
    </citation>
    <scope>NUCLEOTIDE SEQUENCE</scope>
    <source>
        <strain evidence="10">DSM 8771</strain>
    </source>
</reference>
<keyword evidence="5 7" id="KW-0472">Membrane</keyword>
<sequence>MKTFGLILKSLIKRRTTSLLLIIQIAITLTILINAAFILIQKQVKIDKPSGVDIQNIFSFTMNIQGPDNEVLNRIEQNVQAIRDLDTVYNASQSNAVPYSEIGAHVSYGLVEGSDNSMGSAGYYLSSYHGLDTLGIALIAGEWFQPSDITIYDDNDSAGVKVVISKALAIALFPDNWRQALGETLYIDGSADTIVGIADIIPGTWPSWRNFDKHIMAASTLKSAEPHIIVRAHDGARDEAMAEVKKLLLQTPNRWIDKFKTLQEQRTQSHINDIAIVHILLFVVLLLIVVTALGIFAQVRFSIVTRRKQIGTQRALGASKSQILQHYMIETFILATLGALLGALLTIVTNVYLIEQFKLIVVPMSYILLGACSMILLSQIATLHPILQASRVSPAIVTRGG</sequence>
<dbReference type="InterPro" id="IPR025857">
    <property type="entry name" value="MacB_PCD"/>
</dbReference>
<dbReference type="PANTHER" id="PTHR30572:SF4">
    <property type="entry name" value="ABC TRANSPORTER PERMEASE YTRF"/>
    <property type="match status" value="1"/>
</dbReference>
<evidence type="ECO:0000313" key="11">
    <source>
        <dbReference type="Proteomes" id="UP000016487"/>
    </source>
</evidence>
<dbReference type="GO" id="GO:0005886">
    <property type="term" value="C:plasma membrane"/>
    <property type="evidence" value="ECO:0007669"/>
    <property type="project" value="UniProtKB-SubCell"/>
</dbReference>
<feature type="domain" description="MacB-like periplasmic core" evidence="9">
    <location>
        <begin position="20"/>
        <end position="246"/>
    </location>
</feature>
<evidence type="ECO:0000256" key="6">
    <source>
        <dbReference type="ARBA" id="ARBA00038076"/>
    </source>
</evidence>